<feature type="region of interest" description="Disordered" evidence="2">
    <location>
        <begin position="96"/>
        <end position="147"/>
    </location>
</feature>
<organism evidence="3 4">
    <name type="scientific">Paralvinella palmiformis</name>
    <dbReference type="NCBI Taxonomy" id="53620"/>
    <lineage>
        <taxon>Eukaryota</taxon>
        <taxon>Metazoa</taxon>
        <taxon>Spiralia</taxon>
        <taxon>Lophotrochozoa</taxon>
        <taxon>Annelida</taxon>
        <taxon>Polychaeta</taxon>
        <taxon>Sedentaria</taxon>
        <taxon>Canalipalpata</taxon>
        <taxon>Terebellida</taxon>
        <taxon>Terebelliformia</taxon>
        <taxon>Alvinellidae</taxon>
        <taxon>Paralvinella</taxon>
    </lineage>
</organism>
<evidence type="ECO:0000256" key="1">
    <source>
        <dbReference type="ARBA" id="ARBA00010994"/>
    </source>
</evidence>
<reference evidence="3" key="1">
    <citation type="journal article" date="2023" name="Mol. Biol. Evol.">
        <title>Third-Generation Sequencing Reveals the Adaptive Role of the Epigenome in Three Deep-Sea Polychaetes.</title>
        <authorList>
            <person name="Perez M."/>
            <person name="Aroh O."/>
            <person name="Sun Y."/>
            <person name="Lan Y."/>
            <person name="Juniper S.K."/>
            <person name="Young C.R."/>
            <person name="Angers B."/>
            <person name="Qian P.Y."/>
        </authorList>
    </citation>
    <scope>NUCLEOTIDE SEQUENCE</scope>
    <source>
        <strain evidence="3">P08H-3</strain>
    </source>
</reference>
<name>A0AAD9JP51_9ANNE</name>
<protein>
    <recommendedName>
        <fullName evidence="5">Tubulin polymerization-promoting protein family member 3</fullName>
    </recommendedName>
</protein>
<dbReference type="PANTHER" id="PTHR12932:SF9">
    <property type="entry name" value="TUBULIN POLYMERIZATION-PROMOTING PROTEIN HOMOLOG"/>
    <property type="match status" value="1"/>
</dbReference>
<evidence type="ECO:0008006" key="5">
    <source>
        <dbReference type="Google" id="ProtNLM"/>
    </source>
</evidence>
<dbReference type="GO" id="GO:0046785">
    <property type="term" value="P:microtubule polymerization"/>
    <property type="evidence" value="ECO:0007669"/>
    <property type="project" value="InterPro"/>
</dbReference>
<dbReference type="Proteomes" id="UP001208570">
    <property type="component" value="Unassembled WGS sequence"/>
</dbReference>
<evidence type="ECO:0000313" key="4">
    <source>
        <dbReference type="Proteomes" id="UP001208570"/>
    </source>
</evidence>
<dbReference type="SUPFAM" id="SSF47473">
    <property type="entry name" value="EF-hand"/>
    <property type="match status" value="1"/>
</dbReference>
<dbReference type="GO" id="GO:0015631">
    <property type="term" value="F:tubulin binding"/>
    <property type="evidence" value="ECO:0007669"/>
    <property type="project" value="InterPro"/>
</dbReference>
<dbReference type="GO" id="GO:0005874">
    <property type="term" value="C:microtubule"/>
    <property type="evidence" value="ECO:0007669"/>
    <property type="project" value="TreeGrafter"/>
</dbReference>
<evidence type="ECO:0000313" key="3">
    <source>
        <dbReference type="EMBL" id="KAK2156332.1"/>
    </source>
</evidence>
<feature type="compositionally biased region" description="Basic and acidic residues" evidence="2">
    <location>
        <begin position="127"/>
        <end position="147"/>
    </location>
</feature>
<sequence>MASGGDLRASYDKFVKGDQATSKDMTKWFKDGGVFTKKTCNSNNLDIAFSKVKEKGKMKITFKQIDALINEVAKAYAKDTGKSEADSVAEIKQKLSKVSGPTATGATKVSKTGGVDRMTDTSKYTGSHKERFDESGKGKGIEGREERVENKGYVGAYKGEGTFDEKVDK</sequence>
<evidence type="ECO:0000256" key="2">
    <source>
        <dbReference type="SAM" id="MobiDB-lite"/>
    </source>
</evidence>
<dbReference type="InterPro" id="IPR008907">
    <property type="entry name" value="TPP/p25"/>
</dbReference>
<keyword evidence="4" id="KW-1185">Reference proteome</keyword>
<dbReference type="InterPro" id="IPR011992">
    <property type="entry name" value="EF-hand-dom_pair"/>
</dbReference>
<dbReference type="GO" id="GO:0001578">
    <property type="term" value="P:microtubule bundle formation"/>
    <property type="evidence" value="ECO:0007669"/>
    <property type="project" value="TreeGrafter"/>
</dbReference>
<dbReference type="GO" id="GO:0032273">
    <property type="term" value="P:positive regulation of protein polymerization"/>
    <property type="evidence" value="ECO:0007669"/>
    <property type="project" value="TreeGrafter"/>
</dbReference>
<comment type="caution">
    <text evidence="3">The sequence shown here is derived from an EMBL/GenBank/DDBJ whole genome shotgun (WGS) entry which is preliminary data.</text>
</comment>
<dbReference type="Gene3D" id="1.10.238.10">
    <property type="entry name" value="EF-hand"/>
    <property type="match status" value="1"/>
</dbReference>
<gene>
    <name evidence="3" type="ORF">LSH36_216g06074</name>
</gene>
<dbReference type="Pfam" id="PF05517">
    <property type="entry name" value="p25-alpha"/>
    <property type="match status" value="1"/>
</dbReference>
<dbReference type="AlphaFoldDB" id="A0AAD9JP51"/>
<proteinExistence type="inferred from homology"/>
<accession>A0AAD9JP51</accession>
<comment type="similarity">
    <text evidence="1">Belongs to the TPPP family.</text>
</comment>
<dbReference type="PANTHER" id="PTHR12932">
    <property type="entry name" value="P25 ALPHA-RELATED"/>
    <property type="match status" value="1"/>
</dbReference>
<dbReference type="EMBL" id="JAODUP010000216">
    <property type="protein sequence ID" value="KAK2156332.1"/>
    <property type="molecule type" value="Genomic_DNA"/>
</dbReference>
<feature type="compositionally biased region" description="Polar residues" evidence="2">
    <location>
        <begin position="99"/>
        <end position="110"/>
    </location>
</feature>